<organism evidence="1 2">
    <name type="scientific">Pleurodeles waltl</name>
    <name type="common">Iberian ribbed newt</name>
    <dbReference type="NCBI Taxonomy" id="8319"/>
    <lineage>
        <taxon>Eukaryota</taxon>
        <taxon>Metazoa</taxon>
        <taxon>Chordata</taxon>
        <taxon>Craniata</taxon>
        <taxon>Vertebrata</taxon>
        <taxon>Euteleostomi</taxon>
        <taxon>Amphibia</taxon>
        <taxon>Batrachia</taxon>
        <taxon>Caudata</taxon>
        <taxon>Salamandroidea</taxon>
        <taxon>Salamandridae</taxon>
        <taxon>Pleurodelinae</taxon>
        <taxon>Pleurodeles</taxon>
    </lineage>
</organism>
<reference evidence="1" key="1">
    <citation type="journal article" date="2022" name="bioRxiv">
        <title>Sequencing and chromosome-scale assembly of the giantPleurodeles waltlgenome.</title>
        <authorList>
            <person name="Brown T."/>
            <person name="Elewa A."/>
            <person name="Iarovenko S."/>
            <person name="Subramanian E."/>
            <person name="Araus A.J."/>
            <person name="Petzold A."/>
            <person name="Susuki M."/>
            <person name="Suzuki K.-i.T."/>
            <person name="Hayashi T."/>
            <person name="Toyoda A."/>
            <person name="Oliveira C."/>
            <person name="Osipova E."/>
            <person name="Leigh N.D."/>
            <person name="Simon A."/>
            <person name="Yun M.H."/>
        </authorList>
    </citation>
    <scope>NUCLEOTIDE SEQUENCE</scope>
    <source>
        <strain evidence="1">20211129_DDA</strain>
        <tissue evidence="1">Liver</tissue>
    </source>
</reference>
<accession>A0AAV7VQK4</accession>
<dbReference type="EMBL" id="JANPWB010000003">
    <property type="protein sequence ID" value="KAJ1202979.1"/>
    <property type="molecule type" value="Genomic_DNA"/>
</dbReference>
<keyword evidence="2" id="KW-1185">Reference proteome</keyword>
<evidence type="ECO:0008006" key="3">
    <source>
        <dbReference type="Google" id="ProtNLM"/>
    </source>
</evidence>
<name>A0AAV7VQK4_PLEWA</name>
<evidence type="ECO:0000313" key="1">
    <source>
        <dbReference type="EMBL" id="KAJ1202979.1"/>
    </source>
</evidence>
<dbReference type="Proteomes" id="UP001066276">
    <property type="component" value="Chromosome 2_1"/>
</dbReference>
<dbReference type="AlphaFoldDB" id="A0AAV7VQK4"/>
<gene>
    <name evidence="1" type="ORF">NDU88_006774</name>
</gene>
<protein>
    <recommendedName>
        <fullName evidence="3">Secreted protein</fullName>
    </recommendedName>
</protein>
<comment type="caution">
    <text evidence="1">The sequence shown here is derived from an EMBL/GenBank/DDBJ whole genome shotgun (WGS) entry which is preliminary data.</text>
</comment>
<evidence type="ECO:0000313" key="2">
    <source>
        <dbReference type="Proteomes" id="UP001066276"/>
    </source>
</evidence>
<proteinExistence type="predicted"/>
<sequence>MGAVLEFGVVQGLVAFDRVVALDVSYFLVLKGKTKCSVLISAAAAARVGQLFLVLARAAEVLTRGCFPGVRRFSPRYERGERRTFGG</sequence>